<proteinExistence type="predicted"/>
<protein>
    <recommendedName>
        <fullName evidence="3">Reverse transcriptase domain-containing protein</fullName>
    </recommendedName>
</protein>
<evidence type="ECO:0000313" key="1">
    <source>
        <dbReference type="EMBL" id="KAK2722447.1"/>
    </source>
</evidence>
<sequence>MKTTLSEIVNSILENDGMPLKFAELMKAYYEALLSRVRVYGEETEEFIVEVGVKQGRVLSPTLFNYCIDWVLENALSSYPGAQIGQNL</sequence>
<evidence type="ECO:0008006" key="3">
    <source>
        <dbReference type="Google" id="ProtNLM"/>
    </source>
</evidence>
<comment type="caution">
    <text evidence="1">The sequence shown here is derived from an EMBL/GenBank/DDBJ whole genome shotgun (WGS) entry which is preliminary data.</text>
</comment>
<dbReference type="AlphaFoldDB" id="A0AA88IKE8"/>
<keyword evidence="2" id="KW-1185">Reference proteome</keyword>
<evidence type="ECO:0000313" key="2">
    <source>
        <dbReference type="Proteomes" id="UP001187531"/>
    </source>
</evidence>
<organism evidence="1 2">
    <name type="scientific">Artemia franciscana</name>
    <name type="common">Brine shrimp</name>
    <name type="synonym">Artemia sanfranciscana</name>
    <dbReference type="NCBI Taxonomy" id="6661"/>
    <lineage>
        <taxon>Eukaryota</taxon>
        <taxon>Metazoa</taxon>
        <taxon>Ecdysozoa</taxon>
        <taxon>Arthropoda</taxon>
        <taxon>Crustacea</taxon>
        <taxon>Branchiopoda</taxon>
        <taxon>Anostraca</taxon>
        <taxon>Artemiidae</taxon>
        <taxon>Artemia</taxon>
    </lineage>
</organism>
<accession>A0AA88IKE8</accession>
<dbReference type="Proteomes" id="UP001187531">
    <property type="component" value="Unassembled WGS sequence"/>
</dbReference>
<gene>
    <name evidence="1" type="ORF">QYM36_002847</name>
</gene>
<reference evidence="1" key="1">
    <citation type="submission" date="2023-07" db="EMBL/GenBank/DDBJ databases">
        <title>Chromosome-level genome assembly of Artemia franciscana.</title>
        <authorList>
            <person name="Jo E."/>
        </authorList>
    </citation>
    <scope>NUCLEOTIDE SEQUENCE</scope>
    <source>
        <tissue evidence="1">Whole body</tissue>
    </source>
</reference>
<dbReference type="EMBL" id="JAVRJZ010000005">
    <property type="protein sequence ID" value="KAK2722447.1"/>
    <property type="molecule type" value="Genomic_DNA"/>
</dbReference>
<name>A0AA88IKE8_ARTSF</name>